<evidence type="ECO:0000313" key="2">
    <source>
        <dbReference type="Proteomes" id="UP000385544"/>
    </source>
</evidence>
<dbReference type="AlphaFoldDB" id="A0A564SME2"/>
<evidence type="ECO:0000313" key="1">
    <source>
        <dbReference type="EMBL" id="VUW95590.1"/>
    </source>
</evidence>
<gene>
    <name evidence="1" type="ORF">SCSS39_00617</name>
</gene>
<dbReference type="Proteomes" id="UP000385544">
    <property type="component" value="Unassembled WGS sequence"/>
</dbReference>
<reference evidence="1 2" key="1">
    <citation type="submission" date="2019-07" db="EMBL/GenBank/DDBJ databases">
        <authorList>
            <person name="Hibberd C M."/>
            <person name="Gehrig L. J."/>
            <person name="Chang H.-W."/>
            <person name="Venkatesh S."/>
        </authorList>
    </citation>
    <scope>NUCLEOTIDE SEQUENCE [LARGE SCALE GENOMIC DNA]</scope>
    <source>
        <strain evidence="1">Streptococcus_constellatus_SS_Bg39</strain>
    </source>
</reference>
<organism evidence="1 2">
    <name type="scientific">Streptococcus constellatus</name>
    <dbReference type="NCBI Taxonomy" id="76860"/>
    <lineage>
        <taxon>Bacteria</taxon>
        <taxon>Bacillati</taxon>
        <taxon>Bacillota</taxon>
        <taxon>Bacilli</taxon>
        <taxon>Lactobacillales</taxon>
        <taxon>Streptococcaceae</taxon>
        <taxon>Streptococcus</taxon>
        <taxon>Streptococcus anginosus group</taxon>
    </lineage>
</organism>
<dbReference type="EMBL" id="CABHMZ010000007">
    <property type="protein sequence ID" value="VUW95590.1"/>
    <property type="molecule type" value="Genomic_DNA"/>
</dbReference>
<protein>
    <submittedName>
        <fullName evidence="1">Uncharacterized protein</fullName>
    </submittedName>
</protein>
<name>A0A564SME2_STRCV</name>
<accession>A0A564SME2</accession>
<proteinExistence type="predicted"/>
<sequence>MKFKITMEQKETIIELLKSRSMKQRELAESIYGEENHALNILDELKKLETEEIIIRHDDRHTYDSLTDSALSVSQTSQSTMLVPRPTVMEVEKYLQEWANLESYKLQETALDRLFFELSPTNTDISDILLKVATLNDFYSTNIFSIFPVAKHILSLDIDERLKRGDIFLVNEIQNITIKEGVQRKFYSFATKYCSHHNPLAYPIYDSYVEKVLKHFRETDHFAKFKNADLKDYQQFKNLILTFRSYYGLEQFNLKQIDQYLWQLGKEYFPNNYK</sequence>